<accession>A0AA44XZC1</accession>
<comment type="caution">
    <text evidence="2">The sequence shown here is derived from an EMBL/GenBank/DDBJ whole genome shotgun (WGS) entry which is preliminary data.</text>
</comment>
<protein>
    <submittedName>
        <fullName evidence="2">Sodium:proline symporter</fullName>
    </submittedName>
</protein>
<proteinExistence type="predicted"/>
<feature type="transmembrane region" description="Helical" evidence="1">
    <location>
        <begin position="117"/>
        <end position="144"/>
    </location>
</feature>
<reference evidence="2 3" key="1">
    <citation type="submission" date="2018-03" db="EMBL/GenBank/DDBJ databases">
        <authorList>
            <person name="Nguyen K."/>
            <person name="Fouts D."/>
            <person name="Sutton G."/>
        </authorList>
    </citation>
    <scope>NUCLEOTIDE SEQUENCE [LARGE SCALE GENOMIC DNA]</scope>
    <source>
        <strain evidence="2 3">AU3578</strain>
    </source>
</reference>
<feature type="transmembrane region" description="Helical" evidence="1">
    <location>
        <begin position="150"/>
        <end position="170"/>
    </location>
</feature>
<keyword evidence="1" id="KW-0472">Membrane</keyword>
<dbReference type="AlphaFoldDB" id="A0AA44XZC1"/>
<evidence type="ECO:0000256" key="1">
    <source>
        <dbReference type="SAM" id="Phobius"/>
    </source>
</evidence>
<feature type="transmembrane region" description="Helical" evidence="1">
    <location>
        <begin position="30"/>
        <end position="52"/>
    </location>
</feature>
<keyword evidence="1" id="KW-0812">Transmembrane</keyword>
<evidence type="ECO:0000313" key="2">
    <source>
        <dbReference type="EMBL" id="PRH40612.1"/>
    </source>
</evidence>
<dbReference type="Proteomes" id="UP000237632">
    <property type="component" value="Unassembled WGS sequence"/>
</dbReference>
<sequence length="173" mass="18130">MYTHGGGADRAASRHTWQAAHVNRLRPVPILYAACAAALASTVIELLLWPLAGDDALRNLLRDARLTAAIALGRTALRSSAGFDPTIMGVATLVHAALSLAYAAMLAALVRNLSRGAALCAGAVFGLVLYGVNLYAFTAVFPWFAQVRGAITLVAHLVFGASAAGVYCALRRR</sequence>
<evidence type="ECO:0000313" key="3">
    <source>
        <dbReference type="Proteomes" id="UP000237632"/>
    </source>
</evidence>
<name>A0AA44XZC1_BURVI</name>
<feature type="transmembrane region" description="Helical" evidence="1">
    <location>
        <begin position="87"/>
        <end position="110"/>
    </location>
</feature>
<organism evidence="2 3">
    <name type="scientific">Burkholderia vietnamiensis</name>
    <dbReference type="NCBI Taxonomy" id="60552"/>
    <lineage>
        <taxon>Bacteria</taxon>
        <taxon>Pseudomonadati</taxon>
        <taxon>Pseudomonadota</taxon>
        <taxon>Betaproteobacteria</taxon>
        <taxon>Burkholderiales</taxon>
        <taxon>Burkholderiaceae</taxon>
        <taxon>Burkholderia</taxon>
        <taxon>Burkholderia cepacia complex</taxon>
    </lineage>
</organism>
<keyword evidence="1" id="KW-1133">Transmembrane helix</keyword>
<gene>
    <name evidence="2" type="ORF">C6T65_20130</name>
</gene>
<dbReference type="EMBL" id="PVHK01000144">
    <property type="protein sequence ID" value="PRH40612.1"/>
    <property type="molecule type" value="Genomic_DNA"/>
</dbReference>